<dbReference type="InterPro" id="IPR018060">
    <property type="entry name" value="HTH_AraC"/>
</dbReference>
<dbReference type="InterPro" id="IPR020449">
    <property type="entry name" value="Tscrpt_reg_AraC-type_HTH"/>
</dbReference>
<dbReference type="EMBL" id="DWWB01000077">
    <property type="protein sequence ID" value="HJC67667.1"/>
    <property type="molecule type" value="Genomic_DNA"/>
</dbReference>
<dbReference type="PROSITE" id="PS01124">
    <property type="entry name" value="HTH_ARAC_FAMILY_2"/>
    <property type="match status" value="1"/>
</dbReference>
<keyword evidence="1" id="KW-0805">Transcription regulation</keyword>
<dbReference type="SUPFAM" id="SSF46689">
    <property type="entry name" value="Homeodomain-like"/>
    <property type="match status" value="2"/>
</dbReference>
<evidence type="ECO:0000256" key="3">
    <source>
        <dbReference type="ARBA" id="ARBA00023163"/>
    </source>
</evidence>
<dbReference type="SMART" id="SM00342">
    <property type="entry name" value="HTH_ARAC"/>
    <property type="match status" value="1"/>
</dbReference>
<evidence type="ECO:0000256" key="1">
    <source>
        <dbReference type="ARBA" id="ARBA00023015"/>
    </source>
</evidence>
<dbReference type="PANTHER" id="PTHR43280:SF28">
    <property type="entry name" value="HTH-TYPE TRANSCRIPTIONAL ACTIVATOR RHAS"/>
    <property type="match status" value="1"/>
</dbReference>
<reference evidence="5" key="1">
    <citation type="journal article" date="2021" name="PeerJ">
        <title>Extensive microbial diversity within the chicken gut microbiome revealed by metagenomics and culture.</title>
        <authorList>
            <person name="Gilroy R."/>
            <person name="Ravi A."/>
            <person name="Getino M."/>
            <person name="Pursley I."/>
            <person name="Horton D.L."/>
            <person name="Alikhan N.F."/>
            <person name="Baker D."/>
            <person name="Gharbi K."/>
            <person name="Hall N."/>
            <person name="Watson M."/>
            <person name="Adriaenssens E.M."/>
            <person name="Foster-Nyarko E."/>
            <person name="Jarju S."/>
            <person name="Secka A."/>
            <person name="Antonio M."/>
            <person name="Oren A."/>
            <person name="Chaudhuri R.R."/>
            <person name="La Ragione R."/>
            <person name="Hildebrand F."/>
            <person name="Pallen M.J."/>
        </authorList>
    </citation>
    <scope>NUCLEOTIDE SEQUENCE</scope>
    <source>
        <strain evidence="5">CHK198-12963</strain>
    </source>
</reference>
<dbReference type="InterPro" id="IPR009057">
    <property type="entry name" value="Homeodomain-like_sf"/>
</dbReference>
<dbReference type="AlphaFoldDB" id="A0A9D2PXM5"/>
<dbReference type="Proteomes" id="UP000823863">
    <property type="component" value="Unassembled WGS sequence"/>
</dbReference>
<dbReference type="PRINTS" id="PR00032">
    <property type="entry name" value="HTHARAC"/>
</dbReference>
<evidence type="ECO:0000313" key="6">
    <source>
        <dbReference type="Proteomes" id="UP000823863"/>
    </source>
</evidence>
<evidence type="ECO:0000259" key="4">
    <source>
        <dbReference type="PROSITE" id="PS01124"/>
    </source>
</evidence>
<proteinExistence type="predicted"/>
<keyword evidence="3" id="KW-0804">Transcription</keyword>
<dbReference type="Pfam" id="PF12833">
    <property type="entry name" value="HTH_18"/>
    <property type="match status" value="1"/>
</dbReference>
<sequence length="98" mass="11283">MDQADLSFETIAGELYFTPNYLRSLFKKETGMTFVEYLTEKRMERARLLLQKGEMKINAVASAVGYNDSKYFSLIFKRINGMSPTEYQNIYGKGEVKG</sequence>
<dbReference type="PROSITE" id="PS00041">
    <property type="entry name" value="HTH_ARAC_FAMILY_1"/>
    <property type="match status" value="1"/>
</dbReference>
<evidence type="ECO:0000256" key="2">
    <source>
        <dbReference type="ARBA" id="ARBA00023125"/>
    </source>
</evidence>
<protein>
    <submittedName>
        <fullName evidence="5">Helix-turn-helix transcriptional regulator</fullName>
    </submittedName>
</protein>
<dbReference type="InterPro" id="IPR018062">
    <property type="entry name" value="HTH_AraC-typ_CS"/>
</dbReference>
<dbReference type="Gene3D" id="1.10.10.60">
    <property type="entry name" value="Homeodomain-like"/>
    <property type="match status" value="2"/>
</dbReference>
<organism evidence="5 6">
    <name type="scientific">Candidatus Enterocloster excrementigallinarum</name>
    <dbReference type="NCBI Taxonomy" id="2838558"/>
    <lineage>
        <taxon>Bacteria</taxon>
        <taxon>Bacillati</taxon>
        <taxon>Bacillota</taxon>
        <taxon>Clostridia</taxon>
        <taxon>Lachnospirales</taxon>
        <taxon>Lachnospiraceae</taxon>
        <taxon>Enterocloster</taxon>
    </lineage>
</organism>
<reference evidence="5" key="2">
    <citation type="submission" date="2021-04" db="EMBL/GenBank/DDBJ databases">
        <authorList>
            <person name="Gilroy R."/>
        </authorList>
    </citation>
    <scope>NUCLEOTIDE SEQUENCE</scope>
    <source>
        <strain evidence="5">CHK198-12963</strain>
    </source>
</reference>
<accession>A0A9D2PXM5</accession>
<feature type="domain" description="HTH araC/xylS-type" evidence="4">
    <location>
        <begin position="1"/>
        <end position="90"/>
    </location>
</feature>
<name>A0A9D2PXM5_9FIRM</name>
<evidence type="ECO:0000313" key="5">
    <source>
        <dbReference type="EMBL" id="HJC67667.1"/>
    </source>
</evidence>
<dbReference type="GO" id="GO:0043565">
    <property type="term" value="F:sequence-specific DNA binding"/>
    <property type="evidence" value="ECO:0007669"/>
    <property type="project" value="InterPro"/>
</dbReference>
<dbReference type="PANTHER" id="PTHR43280">
    <property type="entry name" value="ARAC-FAMILY TRANSCRIPTIONAL REGULATOR"/>
    <property type="match status" value="1"/>
</dbReference>
<comment type="caution">
    <text evidence="5">The sequence shown here is derived from an EMBL/GenBank/DDBJ whole genome shotgun (WGS) entry which is preliminary data.</text>
</comment>
<dbReference type="GO" id="GO:0003700">
    <property type="term" value="F:DNA-binding transcription factor activity"/>
    <property type="evidence" value="ECO:0007669"/>
    <property type="project" value="InterPro"/>
</dbReference>
<keyword evidence="2" id="KW-0238">DNA-binding</keyword>
<gene>
    <name evidence="5" type="ORF">H9931_13305</name>
</gene>